<dbReference type="CDD" id="cd02148">
    <property type="entry name" value="RutE-like"/>
    <property type="match status" value="1"/>
</dbReference>
<dbReference type="InterPro" id="IPR023936">
    <property type="entry name" value="RutE-like"/>
</dbReference>
<proteinExistence type="predicted"/>
<keyword evidence="7" id="KW-1185">Reference proteome</keyword>
<dbReference type="InterPro" id="IPR050461">
    <property type="entry name" value="Nitroreductase_HadB/RutE"/>
</dbReference>
<evidence type="ECO:0000313" key="6">
    <source>
        <dbReference type="EMBL" id="GAA0906679.1"/>
    </source>
</evidence>
<name>A0ABN1NGD8_9ACTN</name>
<feature type="domain" description="Nitroreductase" evidence="5">
    <location>
        <begin position="27"/>
        <end position="184"/>
    </location>
</feature>
<keyword evidence="4" id="KW-0560">Oxidoreductase</keyword>
<dbReference type="PANTHER" id="PTHR43543">
    <property type="entry name" value="MALONIC SEMIALDEHYDE REDUCTASE RUTE-RELATED"/>
    <property type="match status" value="1"/>
</dbReference>
<evidence type="ECO:0000256" key="4">
    <source>
        <dbReference type="ARBA" id="ARBA00023002"/>
    </source>
</evidence>
<dbReference type="Proteomes" id="UP001501005">
    <property type="component" value="Unassembled WGS sequence"/>
</dbReference>
<evidence type="ECO:0000256" key="1">
    <source>
        <dbReference type="ARBA" id="ARBA00022630"/>
    </source>
</evidence>
<dbReference type="InterPro" id="IPR000415">
    <property type="entry name" value="Nitroreductase-like"/>
</dbReference>
<protein>
    <submittedName>
        <fullName evidence="6">Malonic semialdehyde reductase</fullName>
    </submittedName>
</protein>
<comment type="caution">
    <text evidence="6">The sequence shown here is derived from an EMBL/GenBank/DDBJ whole genome shotgun (WGS) entry which is preliminary data.</text>
</comment>
<keyword evidence="2" id="KW-0288">FMN</keyword>
<evidence type="ECO:0000256" key="2">
    <source>
        <dbReference type="ARBA" id="ARBA00022643"/>
    </source>
</evidence>
<keyword evidence="3" id="KW-0521">NADP</keyword>
<dbReference type="PANTHER" id="PTHR43543:SF1">
    <property type="entry name" value="MALONIC SEMIALDEHYDE REDUCTASE RUTE-RELATED"/>
    <property type="match status" value="1"/>
</dbReference>
<dbReference type="NCBIfam" id="NF003768">
    <property type="entry name" value="PRK05365.1"/>
    <property type="match status" value="1"/>
</dbReference>
<accession>A0ABN1NGD8</accession>
<evidence type="ECO:0000259" key="5">
    <source>
        <dbReference type="Pfam" id="PF00881"/>
    </source>
</evidence>
<organism evidence="6 7">
    <name type="scientific">Streptomyces thermoalcalitolerans</name>
    <dbReference type="NCBI Taxonomy" id="65605"/>
    <lineage>
        <taxon>Bacteria</taxon>
        <taxon>Bacillati</taxon>
        <taxon>Actinomycetota</taxon>
        <taxon>Actinomycetes</taxon>
        <taxon>Kitasatosporales</taxon>
        <taxon>Streptomycetaceae</taxon>
        <taxon>Streptomyces</taxon>
    </lineage>
</organism>
<gene>
    <name evidence="6" type="ORF">GCM10009549_11930</name>
</gene>
<reference evidence="6 7" key="1">
    <citation type="journal article" date="2019" name="Int. J. Syst. Evol. Microbiol.">
        <title>The Global Catalogue of Microorganisms (GCM) 10K type strain sequencing project: providing services to taxonomists for standard genome sequencing and annotation.</title>
        <authorList>
            <consortium name="The Broad Institute Genomics Platform"/>
            <consortium name="The Broad Institute Genome Sequencing Center for Infectious Disease"/>
            <person name="Wu L."/>
            <person name="Ma J."/>
        </authorList>
    </citation>
    <scope>NUCLEOTIDE SEQUENCE [LARGE SCALE GENOMIC DNA]</scope>
    <source>
        <strain evidence="6 7">JCM 10673</strain>
    </source>
</reference>
<dbReference type="RefSeq" id="WP_344047544.1">
    <property type="nucleotide sequence ID" value="NZ_BAAAHG010000006.1"/>
</dbReference>
<dbReference type="InterPro" id="IPR029479">
    <property type="entry name" value="Nitroreductase"/>
</dbReference>
<dbReference type="Pfam" id="PF00881">
    <property type="entry name" value="Nitroreductase"/>
    <property type="match status" value="1"/>
</dbReference>
<evidence type="ECO:0000313" key="7">
    <source>
        <dbReference type="Proteomes" id="UP001501005"/>
    </source>
</evidence>
<dbReference type="Gene3D" id="3.40.109.10">
    <property type="entry name" value="NADH Oxidase"/>
    <property type="match status" value="1"/>
</dbReference>
<sequence>MSAAPAAPGTLPRVDDEARAALFTDARTVYSFADTPVDDKTLNGIWELTRWAPTAVNSQPLRVLYIRTPEAKERLLPHLDEGNRPKAASAPVVAVLAVDGRFHEHIPRLFPVRPELKDHFDADPALRDRITSFNGPLQAGYFILAVRAFGLAAGPMGGFDAAGIDKEFFPESDWRSLLVVNIGHPAGAPEFDRLPRLGHEDVLAWT</sequence>
<keyword evidence="1" id="KW-0285">Flavoprotein</keyword>
<dbReference type="EMBL" id="BAAAHG010000006">
    <property type="protein sequence ID" value="GAA0906679.1"/>
    <property type="molecule type" value="Genomic_DNA"/>
</dbReference>
<evidence type="ECO:0000256" key="3">
    <source>
        <dbReference type="ARBA" id="ARBA00022857"/>
    </source>
</evidence>
<dbReference type="SUPFAM" id="SSF55469">
    <property type="entry name" value="FMN-dependent nitroreductase-like"/>
    <property type="match status" value="1"/>
</dbReference>